<protein>
    <submittedName>
        <fullName evidence="2">Uncharacterized protein</fullName>
    </submittedName>
</protein>
<evidence type="ECO:0000256" key="1">
    <source>
        <dbReference type="SAM" id="Phobius"/>
    </source>
</evidence>
<keyword evidence="1" id="KW-0472">Membrane</keyword>
<dbReference type="PANTHER" id="PTHR34391">
    <property type="entry name" value="UPF0658 GOLGI APPARATUS MEMBRANE PROTEIN C1952.10C-RELATED"/>
    <property type="match status" value="1"/>
</dbReference>
<sequence>MSRSKKFKNLPTIAKVGLALVSLQALLIIAIETYAFLKTPQSLLDLKYWSSGKSFLIYYIMYIFCMAFSLYLYTDAILKENTPQIFSFIVFHIFSLTWSVIQYFQNKASFSQLNETDSFNSLKYYFISVPIILGITLGFWIYISSKLYTIYGWELYKLIGANLHLREIYKEYVLFVQLLKLGLFAFAGFSVQYTILILKANDIEFYITIILVPISLFIFIVAFYALKRESRFLMWTFIVGMITFTGYFTFKLIRIYDPGQEAKYINQRLMLTFFAVISIILVVYTIFQAIICLTNFKQGLRKQLEQIDNEDDTFLQGPAYYINAAGERRMALEEY</sequence>
<dbReference type="EMBL" id="MBFU01000324">
    <property type="protein sequence ID" value="PWA00617.1"/>
    <property type="molecule type" value="Genomic_DNA"/>
</dbReference>
<proteinExistence type="predicted"/>
<keyword evidence="1" id="KW-1133">Transmembrane helix</keyword>
<gene>
    <name evidence="2" type="ORF">BB558_003339</name>
</gene>
<organism evidence="2 3">
    <name type="scientific">Smittium angustum</name>
    <dbReference type="NCBI Taxonomy" id="133377"/>
    <lineage>
        <taxon>Eukaryota</taxon>
        <taxon>Fungi</taxon>
        <taxon>Fungi incertae sedis</taxon>
        <taxon>Zoopagomycota</taxon>
        <taxon>Kickxellomycotina</taxon>
        <taxon>Harpellomycetes</taxon>
        <taxon>Harpellales</taxon>
        <taxon>Legeriomycetaceae</taxon>
        <taxon>Smittium</taxon>
    </lineage>
</organism>
<dbReference type="AlphaFoldDB" id="A0A2U1J6B5"/>
<feature type="transmembrane region" description="Helical" evidence="1">
    <location>
        <begin position="56"/>
        <end position="73"/>
    </location>
</feature>
<keyword evidence="3" id="KW-1185">Reference proteome</keyword>
<dbReference type="PANTHER" id="PTHR34391:SF1">
    <property type="entry name" value="UPF0658 GOLGI APPARATUS MEMBRANE PROTEIN C1952.10C-RELATED"/>
    <property type="match status" value="1"/>
</dbReference>
<dbReference type="GO" id="GO:0005794">
    <property type="term" value="C:Golgi apparatus"/>
    <property type="evidence" value="ECO:0007669"/>
    <property type="project" value="TreeGrafter"/>
</dbReference>
<feature type="transmembrane region" description="Helical" evidence="1">
    <location>
        <begin position="85"/>
        <end position="104"/>
    </location>
</feature>
<reference evidence="2 3" key="1">
    <citation type="journal article" date="2018" name="MBio">
        <title>Comparative Genomics Reveals the Core Gene Toolbox for the Fungus-Insect Symbiosis.</title>
        <authorList>
            <person name="Wang Y."/>
            <person name="Stata M."/>
            <person name="Wang W."/>
            <person name="Stajich J.E."/>
            <person name="White M.M."/>
            <person name="Moncalvo J.M."/>
        </authorList>
    </citation>
    <scope>NUCLEOTIDE SEQUENCE [LARGE SCALE GENOMIC DNA]</scope>
    <source>
        <strain evidence="2 3">AUS-126-30</strain>
    </source>
</reference>
<name>A0A2U1J6B5_SMIAN</name>
<feature type="transmembrane region" description="Helical" evidence="1">
    <location>
        <begin position="12"/>
        <end position="36"/>
    </location>
</feature>
<feature type="transmembrane region" description="Helical" evidence="1">
    <location>
        <begin position="232"/>
        <end position="250"/>
    </location>
</feature>
<accession>A0A2U1J6B5</accession>
<evidence type="ECO:0000313" key="2">
    <source>
        <dbReference type="EMBL" id="PWA00617.1"/>
    </source>
</evidence>
<feature type="transmembrane region" description="Helical" evidence="1">
    <location>
        <begin position="124"/>
        <end position="143"/>
    </location>
</feature>
<evidence type="ECO:0000313" key="3">
    <source>
        <dbReference type="Proteomes" id="UP000245591"/>
    </source>
</evidence>
<feature type="transmembrane region" description="Helical" evidence="1">
    <location>
        <begin position="205"/>
        <end position="225"/>
    </location>
</feature>
<feature type="transmembrane region" description="Helical" evidence="1">
    <location>
        <begin position="172"/>
        <end position="193"/>
    </location>
</feature>
<keyword evidence="1" id="KW-0812">Transmembrane</keyword>
<comment type="caution">
    <text evidence="2">The sequence shown here is derived from an EMBL/GenBank/DDBJ whole genome shotgun (WGS) entry which is preliminary data.</text>
</comment>
<dbReference type="InterPro" id="IPR040410">
    <property type="entry name" value="UPF0658_Golgi"/>
</dbReference>
<dbReference type="Proteomes" id="UP000245591">
    <property type="component" value="Unassembled WGS sequence"/>
</dbReference>
<feature type="transmembrane region" description="Helical" evidence="1">
    <location>
        <begin position="270"/>
        <end position="293"/>
    </location>
</feature>